<dbReference type="Gene3D" id="3.40.430.10">
    <property type="entry name" value="Dihydrofolate Reductase, subunit A"/>
    <property type="match status" value="1"/>
</dbReference>
<comment type="caution">
    <text evidence="2">The sequence shown here is derived from an EMBL/GenBank/DDBJ whole genome shotgun (WGS) entry which is preliminary data.</text>
</comment>
<name>A0A6M1U118_9RHOB</name>
<reference evidence="2 3" key="1">
    <citation type="submission" date="2020-02" db="EMBL/GenBank/DDBJ databases">
        <title>Rhodobacter translucens sp. nov., a novel bacterium isolated from activated sludge.</title>
        <authorList>
            <person name="Liu J."/>
        </authorList>
    </citation>
    <scope>NUCLEOTIDE SEQUENCE [LARGE SCALE GENOMIC DNA]</scope>
    <source>
        <strain evidence="2 3">HX-7-19</strain>
    </source>
</reference>
<dbReference type="EMBL" id="JAALFE010000017">
    <property type="protein sequence ID" value="NGQ92382.1"/>
    <property type="molecule type" value="Genomic_DNA"/>
</dbReference>
<evidence type="ECO:0000259" key="1">
    <source>
        <dbReference type="Pfam" id="PF01872"/>
    </source>
</evidence>
<dbReference type="RefSeq" id="WP_165051981.1">
    <property type="nucleotide sequence ID" value="NZ_JAALFE010000017.1"/>
</dbReference>
<dbReference type="InterPro" id="IPR024072">
    <property type="entry name" value="DHFR-like_dom_sf"/>
</dbReference>
<dbReference type="InterPro" id="IPR050765">
    <property type="entry name" value="Riboflavin_Biosynth_HTPR"/>
</dbReference>
<dbReference type="PANTHER" id="PTHR38011:SF11">
    <property type="entry name" value="2,5-DIAMINO-6-RIBOSYLAMINO-4(3H)-PYRIMIDINONE 5'-PHOSPHATE REDUCTASE"/>
    <property type="match status" value="1"/>
</dbReference>
<dbReference type="Proteomes" id="UP000474758">
    <property type="component" value="Unassembled WGS sequence"/>
</dbReference>
<evidence type="ECO:0000313" key="3">
    <source>
        <dbReference type="Proteomes" id="UP000474758"/>
    </source>
</evidence>
<evidence type="ECO:0000313" key="2">
    <source>
        <dbReference type="EMBL" id="NGQ92382.1"/>
    </source>
</evidence>
<dbReference type="Pfam" id="PF01872">
    <property type="entry name" value="RibD_C"/>
    <property type="match status" value="1"/>
</dbReference>
<dbReference type="GO" id="GO:0008703">
    <property type="term" value="F:5-amino-6-(5-phosphoribosylamino)uracil reductase activity"/>
    <property type="evidence" value="ECO:0007669"/>
    <property type="project" value="InterPro"/>
</dbReference>
<dbReference type="PANTHER" id="PTHR38011">
    <property type="entry name" value="DIHYDROFOLATE REDUCTASE FAMILY PROTEIN (AFU_ORTHOLOGUE AFUA_8G06820)"/>
    <property type="match status" value="1"/>
</dbReference>
<sequence>MPPITGPTTGHVFIATSLDGFIARPDGTLDWLLSRDDPTEDHGYDAFIATMDCIVMGRGTFESVLTFPEWHYTLPVLVLSRSLKTIPAHLHGKVTLSDLPPNEAMAHLATQGHRRAYIDGGQIIQSFLRVGLIDTLTITTAPVLLGQGRPLFGTLPADIALAHEATTAFPSGLVQSTWRRA</sequence>
<dbReference type="AlphaFoldDB" id="A0A6M1U118"/>
<dbReference type="InterPro" id="IPR002734">
    <property type="entry name" value="RibDG_C"/>
</dbReference>
<organism evidence="2 3">
    <name type="scientific">Paragemmobacter kunshanensis</name>
    <dbReference type="NCBI Taxonomy" id="2583234"/>
    <lineage>
        <taxon>Bacteria</taxon>
        <taxon>Pseudomonadati</taxon>
        <taxon>Pseudomonadota</taxon>
        <taxon>Alphaproteobacteria</taxon>
        <taxon>Rhodobacterales</taxon>
        <taxon>Paracoccaceae</taxon>
        <taxon>Paragemmobacter</taxon>
    </lineage>
</organism>
<dbReference type="GO" id="GO:0009231">
    <property type="term" value="P:riboflavin biosynthetic process"/>
    <property type="evidence" value="ECO:0007669"/>
    <property type="project" value="InterPro"/>
</dbReference>
<dbReference type="SUPFAM" id="SSF53597">
    <property type="entry name" value="Dihydrofolate reductase-like"/>
    <property type="match status" value="1"/>
</dbReference>
<feature type="domain" description="Bacterial bifunctional deaminase-reductase C-terminal" evidence="1">
    <location>
        <begin position="12"/>
        <end position="173"/>
    </location>
</feature>
<keyword evidence="3" id="KW-1185">Reference proteome</keyword>
<gene>
    <name evidence="2" type="ORF">G5V65_15905</name>
</gene>
<proteinExistence type="predicted"/>
<accession>A0A6M1U118</accession>
<protein>
    <submittedName>
        <fullName evidence="2">Dihydrofolate reductase</fullName>
    </submittedName>
</protein>